<feature type="non-terminal residue" evidence="1">
    <location>
        <position position="1"/>
    </location>
</feature>
<name>A0AC59YHN4_RANTA</name>
<organism evidence="1 2">
    <name type="scientific">Rangifer tarandus platyrhynchus</name>
    <name type="common">Svalbard reindeer</name>
    <dbReference type="NCBI Taxonomy" id="3082113"/>
    <lineage>
        <taxon>Eukaryota</taxon>
        <taxon>Metazoa</taxon>
        <taxon>Chordata</taxon>
        <taxon>Craniata</taxon>
        <taxon>Vertebrata</taxon>
        <taxon>Euteleostomi</taxon>
        <taxon>Mammalia</taxon>
        <taxon>Eutheria</taxon>
        <taxon>Laurasiatheria</taxon>
        <taxon>Artiodactyla</taxon>
        <taxon>Ruminantia</taxon>
        <taxon>Pecora</taxon>
        <taxon>Cervidae</taxon>
        <taxon>Odocoileinae</taxon>
        <taxon>Rangifer</taxon>
    </lineage>
</organism>
<reference evidence="1" key="1">
    <citation type="submission" date="2023-05" db="EMBL/GenBank/DDBJ databases">
        <authorList>
            <consortium name="ELIXIR-Norway"/>
        </authorList>
    </citation>
    <scope>NUCLEOTIDE SEQUENCE</scope>
</reference>
<dbReference type="Proteomes" id="UP001162501">
    <property type="component" value="Chromosome 16"/>
</dbReference>
<accession>A0AC59YHN4</accession>
<evidence type="ECO:0000313" key="1">
    <source>
        <dbReference type="EMBL" id="CAM9711343.1"/>
    </source>
</evidence>
<proteinExistence type="predicted"/>
<sequence length="52" mass="5286">PAPGTGRRPGVWPVAGADSRVPGGRASALCSCALRTDLPRHLPCSGDDGFAR</sequence>
<evidence type="ECO:0000313" key="2">
    <source>
        <dbReference type="Proteomes" id="UP001162501"/>
    </source>
</evidence>
<dbReference type="EMBL" id="OX596100">
    <property type="protein sequence ID" value="CAM9711343.1"/>
    <property type="molecule type" value="Genomic_DNA"/>
</dbReference>
<protein>
    <submittedName>
        <fullName evidence="1">Uncharacterized protein</fullName>
    </submittedName>
</protein>
<reference evidence="1" key="2">
    <citation type="submission" date="2025-03" db="EMBL/GenBank/DDBJ databases">
        <authorList>
            <consortium name="ELIXIR-Norway"/>
            <consortium name="Elixir Norway"/>
        </authorList>
    </citation>
    <scope>NUCLEOTIDE SEQUENCE</scope>
</reference>
<gene>
    <name evidence="1" type="ORF">MRATA1EN22A_LOCUS6365</name>
</gene>